<evidence type="ECO:0000313" key="1">
    <source>
        <dbReference type="EMBL" id="PIP68848.1"/>
    </source>
</evidence>
<dbReference type="EMBL" id="PCTI01000043">
    <property type="protein sequence ID" value="PIP68848.1"/>
    <property type="molecule type" value="Genomic_DNA"/>
</dbReference>
<protein>
    <submittedName>
        <fullName evidence="1">Uncharacterized protein</fullName>
    </submittedName>
</protein>
<dbReference type="Proteomes" id="UP000229176">
    <property type="component" value="Unassembled WGS sequence"/>
</dbReference>
<evidence type="ECO:0000313" key="2">
    <source>
        <dbReference type="Proteomes" id="UP000229176"/>
    </source>
</evidence>
<reference evidence="1 2" key="1">
    <citation type="submission" date="2017-09" db="EMBL/GenBank/DDBJ databases">
        <title>Depth-based differentiation of microbial function through sediment-hosted aquifers and enrichment of novel symbionts in the deep terrestrial subsurface.</title>
        <authorList>
            <person name="Probst A.J."/>
            <person name="Ladd B."/>
            <person name="Jarett J.K."/>
            <person name="Geller-Mcgrath D.E."/>
            <person name="Sieber C.M."/>
            <person name="Emerson J.B."/>
            <person name="Anantharaman K."/>
            <person name="Thomas B.C."/>
            <person name="Malmstrom R."/>
            <person name="Stieglmeier M."/>
            <person name="Klingl A."/>
            <person name="Woyke T."/>
            <person name="Ryan C.M."/>
            <person name="Banfield J.F."/>
        </authorList>
    </citation>
    <scope>NUCLEOTIDE SEQUENCE [LARGE SCALE GENOMIC DNA]</scope>
    <source>
        <strain evidence="1">CG22_combo_CG10-13_8_21_14_all_32_8</strain>
    </source>
</reference>
<gene>
    <name evidence="1" type="ORF">COW91_02625</name>
</gene>
<dbReference type="AlphaFoldDB" id="A0A2H0CHK2"/>
<comment type="caution">
    <text evidence="1">The sequence shown here is derived from an EMBL/GenBank/DDBJ whole genome shotgun (WGS) entry which is preliminary data.</text>
</comment>
<sequence length="324" mass="38095">MDKFIVEQHKEKDKKDDKYEYVENLPEGKIDQSIADYAKRYRIKIPEISIILAYTRHTTPEDATHMMESLRRSDIIIPESAGWEYSDFWLQTIGEKSSNRAEKSFETEVMRSQDGMKKDFVYIDLDKKELEKAKKNLIPVSKIMIDLLNKKPPFENALLIFKKCIEEGVHFQVQRELKILKNLAPRVITAVKESNLLKNKKNIEVFIYLGSFHTFIGKQLKKRGEKLDIIFPEKPYVYEKNIEIERKIRFDLKVTRQELVQAFFDYLQQLVFEISLTDQDEAVISQTIAKSITEEDIRKLYESSSGENIAGLRKSVFELIRKLL</sequence>
<organism evidence="1 2">
    <name type="scientific">Candidatus Nomurabacteria bacterium CG22_combo_CG10-13_8_21_14_all_32_8</name>
    <dbReference type="NCBI Taxonomy" id="1974732"/>
    <lineage>
        <taxon>Bacteria</taxon>
        <taxon>Candidatus Nomuraibacteriota</taxon>
    </lineage>
</organism>
<proteinExistence type="predicted"/>
<name>A0A2H0CHK2_9BACT</name>
<accession>A0A2H0CHK2</accession>